<evidence type="ECO:0000256" key="28">
    <source>
        <dbReference type="PROSITE-ProRule" id="PRU00090"/>
    </source>
</evidence>
<sequence>MSWINTQHTHLIAPRVVLPAMGEETEEDRADKKPKEIFVIDPAGNMYYNWLLVITMPVLYNWVLIIARACYDELQLDYLIGWFIVDFAADSLYVADMVFRTRTGYLEQGLLVKDEKKLRDRYTTSLQFKLDLASMVPTDFLYFYFGMKYPEIRLNKLLRVNRMFEFFQRTETRTNFPNVFRISNLVLYIVIIIHWNACFYFSFSKAIGFGADPFVYPDVSDPEFGRLIRKYAYSMYWSTLTLTTIGETPPPAENSEYFFVVVDFLMGVLIFATIVGNVGSMITNMNAARADFQARIDAIKQYMSFRKVSKDLEKRVIKWFDYLWTNKKALDEREVLKYLPDKLRAEVAINVHLDTLKKVRIFADCEAGLLVELVLKLRPQVFSPGDYICKKGDIGREMYIIKEGKLAVVADDGIKQFVVLSDGSYFGEISILNIKGSKAGNRRTANIRSTGYSDLFCLSKDDLMEALTEYPEAKAMLEEKGRQILMKDGLLDLEVAAQGPDPKEMEEKVIKMTSTLDVLQTKFARLLAEHEAVQMKLKQRVSKLEKKITIHGGVVFSEMDSSSAFEVCAWAKDGSTDECVVKSATLMEPAWRQQGKGRGRVRGRGQAQADTDANRLQRERGPQQPVRLESGPWPAKNRGVTSPSGAELPQNKELSSQSKFEEIRKSNQAAAQRFAGSQFSSSDEDDEEGDEEQNGKHGKIVASTFTTYTHQTGGDATDLERTRQYLNDAFQAGAITCLICIASVKRNQAVWSCSGCYCIFHITCIQKWAKDSVFLVSSVTDEDFGTKEHPWPCPKCRYEYKPQQTPRRYYCYCGKVEDPPFDPWLLPHSCGQVCDREYKPVCGHRCLLLCHPGPCPPCPKMVSVTCLCKKAKPVPRRCSAKAWSCQQRCGRVLPCGQHPCQNSCHAGDCEPCPRISIQRCVCGREVSERLCASPVWHCPQVCGRALPCGNHTCEQVCHSGPCGECPRSGNRACPCGKCRCSLPCTEEVPTCGDTCDRDLDCGLHTCSMRCHRGPCETCRQEVEKQCRCGRYTRHMPCHKEYLCESKCPKTRGCQRHQCKRKCCPGNCPPCDQSCGRSLGCRNHKCPSVCHQGSCYPCPETVQVKCQCGSTALTVPCGRERSTKPPRCKELCRKPPTCHHPSREQHRCHPGPCPPCRQPCQCTLKACGHTCPAPCHDEVMVKTADRAQLAGPWEQPSEPAFVCKALPCPPCLVPIPTACLGKHEVSPLPCHACGPFSCGRACSRLLACGNHACSRECHRVTVLDGNDGAQKAGRECQRCEEGCGRPRPSGCPHPCALPCHSEPCPTCTQMVRLKCHCKISTLFIECLKLTTSDEDTKRLLGSCNNQCPKQLTCGHRCRGICHPGNCEETCNQKVKMKCPCKRIKKEYPCSKVRQDQPSVECDEVCKALQKKALEMKEAEENALLEEERKKQQAELEAFEKRQKGRRKKTRRTAEVETEEGVWQKYKKYIMVPKLGSAKYLRLLLFILIPCICALICLLVILLAFAGIIGNGILETSETDTLSASESALTTDIPYVVLNTGSPRATTERELNTQSLLLHTNRDQTSQGMGHWQPRSEDSSRTPAPPTTPAEAYTSVPEWVTSLSTLTPAPTTPQDRATPSPEQDACSDISESQCHMLPYNQTSLSSSSAIVKSIEVEMFLKFFSYLNRLSCYRHIMLFGCSLALPECISEGEERRLVFPCVSFCEAAREGCEPVLQMFNASWPDFLRCSQFTNSSTAGDGSAVCYSPKHVKGKPSLCGGRDHFLCSSGICVPRKLVCNGYNDCDDWSDEAECSCEGEQFRCGTGRCLSQGFVCDGYDDCGDLSDEQNCVCNLAKEHKCGDGRCITRDWLCDGDHDCLDKSDEVNCSCKSQGLHECRSGQCIPVAFVCDGEEDCKDGSDEANCTQQQSQSTCSPGQPSCIATTCSQGCHGNTPCDSRTNGSNCSRCEPITLELCMNLPYNTTSFPNYLGHQTQKETSISWESSLFPALVQTNCYKYLMFFACTILVPKCDPQTHQKVPPCRSLCRNSKERCESVLGIVGLQWPEDTDCTQFPEDGQGNTTCLLPDPDVEECSPSHFKCRSGRCVLSSKRCDGHMDCDDDSDEEHCGCKERGLWECPSNKACIKHTMICDGFPDCPDLADERNCSICDDNELACNNHECVHRMLWCDGRKHCSDSSDEWDCVSLSNSTASALTVHKTASEYQVCADDWHPRMSRLACRQMGLGVPTAVEMLLDEPSQPGRRRWLHVRPDWLQKNGSALQAMLEKRGHPCHSRRKISLHCTKEDCGRRPAARMSKRILGGRTSRPGRWPWQCSLQSDPSGHICGCVLIGRKWALTVAHCFEGRESADVWKVVSGINNLDHPSPFMQTRKVKNVIVHPRYNRAVVDYDISVVELDHEVEETSYVRPVCLPHRGQLPKPDTYCYITGWGHMGNRMPFKLQEGEVRIISLDQCQSYFDMKTITSRMLCAGYESGTVDSCMGDSGGPLVCQEPDGRWSLYGLTSWGSVCFSKVLGPGVYSNVTHFVEWIERQIYLHTFHLT</sequence>
<dbReference type="CDD" id="cd06008">
    <property type="entry name" value="NF-X1-zinc-finger"/>
    <property type="match status" value="6"/>
</dbReference>
<dbReference type="PROSITE" id="PS50042">
    <property type="entry name" value="CNMP_BINDING_3"/>
    <property type="match status" value="1"/>
</dbReference>
<feature type="transmembrane region" description="Helical" evidence="33">
    <location>
        <begin position="257"/>
        <end position="279"/>
    </location>
</feature>
<evidence type="ECO:0000256" key="17">
    <source>
        <dbReference type="ARBA" id="ARBA00022833"/>
    </source>
</evidence>
<reference evidence="38" key="1">
    <citation type="journal article" date="2023" name="Science">
        <title>Genome structures resolve the early diversification of teleost fishes.</title>
        <authorList>
            <person name="Parey E."/>
            <person name="Louis A."/>
            <person name="Montfort J."/>
            <person name="Bouchez O."/>
            <person name="Roques C."/>
            <person name="Iampietro C."/>
            <person name="Lluch J."/>
            <person name="Castinel A."/>
            <person name="Donnadieu C."/>
            <person name="Desvignes T."/>
            <person name="Floi Bucao C."/>
            <person name="Jouanno E."/>
            <person name="Wen M."/>
            <person name="Mejri S."/>
            <person name="Dirks R."/>
            <person name="Jansen H."/>
            <person name="Henkel C."/>
            <person name="Chen W.J."/>
            <person name="Zahm M."/>
            <person name="Cabau C."/>
            <person name="Klopp C."/>
            <person name="Thompson A.W."/>
            <person name="Robinson-Rechavi M."/>
            <person name="Braasch I."/>
            <person name="Lecointre G."/>
            <person name="Bobe J."/>
            <person name="Postlethwait J.H."/>
            <person name="Berthelot C."/>
            <person name="Roest Crollius H."/>
            <person name="Guiguen Y."/>
        </authorList>
    </citation>
    <scope>NUCLEOTIDE SEQUENCE</scope>
    <source>
        <strain evidence="38">Concon-B</strain>
    </source>
</reference>
<evidence type="ECO:0000256" key="10">
    <source>
        <dbReference type="ARBA" id="ARBA00022692"/>
    </source>
</evidence>
<dbReference type="Gene3D" id="1.10.2000.10">
    <property type="entry name" value="Frizzled cysteine-rich domain"/>
    <property type="match status" value="2"/>
</dbReference>
<feature type="disulfide bond" evidence="29">
    <location>
        <begin position="1885"/>
        <end position="1900"/>
    </location>
</feature>
<feature type="disulfide bond" evidence="28">
    <location>
        <begin position="2021"/>
        <end position="2045"/>
    </location>
</feature>
<dbReference type="InterPro" id="IPR020067">
    <property type="entry name" value="Frizzled_dom"/>
</dbReference>
<evidence type="ECO:0000256" key="3">
    <source>
        <dbReference type="ARBA" id="ARBA00004613"/>
    </source>
</evidence>
<keyword evidence="17" id="KW-0862">Zinc</keyword>
<keyword evidence="24" id="KW-0325">Glycoprotein</keyword>
<name>A0A9Q1DH33_CONCO</name>
<dbReference type="InterPro" id="IPR002172">
    <property type="entry name" value="LDrepeatLR_classA_rpt"/>
</dbReference>
<evidence type="ECO:0000256" key="29">
    <source>
        <dbReference type="PROSITE-ProRule" id="PRU00124"/>
    </source>
</evidence>
<dbReference type="PANTHER" id="PTHR45638">
    <property type="entry name" value="CYCLIC NUCLEOTIDE-GATED CATION CHANNEL SUBUNIT A"/>
    <property type="match status" value="1"/>
</dbReference>
<dbReference type="Gene3D" id="4.10.400.10">
    <property type="entry name" value="Low-density Lipoprotein Receptor"/>
    <property type="match status" value="6"/>
</dbReference>
<dbReference type="SMART" id="SM00192">
    <property type="entry name" value="LDLa"/>
    <property type="match status" value="7"/>
</dbReference>
<keyword evidence="20" id="KW-0406">Ion transport</keyword>
<keyword evidence="26" id="KW-0407">Ion channel</keyword>
<comment type="caution">
    <text evidence="38">The sequence shown here is derived from an EMBL/GenBank/DDBJ whole genome shotgun (WGS) entry which is preliminary data.</text>
</comment>
<feature type="disulfide bond" evidence="29">
    <location>
        <begin position="1836"/>
        <end position="1854"/>
    </location>
</feature>
<dbReference type="CDD" id="cd00112">
    <property type="entry name" value="LDLa"/>
    <property type="match status" value="7"/>
</dbReference>
<keyword evidence="19 33" id="KW-1133">Transmembrane helix</keyword>
<dbReference type="InterPro" id="IPR041763">
    <property type="entry name" value="Corin_CRD_2"/>
</dbReference>
<dbReference type="SUPFAM" id="SSF81324">
    <property type="entry name" value="Voltage-gated potassium channels"/>
    <property type="match status" value="1"/>
</dbReference>
<feature type="compositionally biased region" description="Polar residues" evidence="32">
    <location>
        <begin position="666"/>
        <end position="679"/>
    </location>
</feature>
<dbReference type="GO" id="GO:0005634">
    <property type="term" value="C:nucleus"/>
    <property type="evidence" value="ECO:0007669"/>
    <property type="project" value="InterPro"/>
</dbReference>
<feature type="disulfide bond" evidence="28">
    <location>
        <begin position="1702"/>
        <end position="1726"/>
    </location>
</feature>
<keyword evidence="15" id="KW-0378">Hydrolase</keyword>
<feature type="disulfide bond" evidence="29">
    <location>
        <begin position="1763"/>
        <end position="1781"/>
    </location>
</feature>
<feature type="transmembrane region" description="Helical" evidence="33">
    <location>
        <begin position="185"/>
        <end position="203"/>
    </location>
</feature>
<keyword evidence="27" id="KW-0844">Vision</keyword>
<feature type="disulfide bond" evidence="29">
    <location>
        <begin position="2150"/>
        <end position="2168"/>
    </location>
</feature>
<dbReference type="InterPro" id="IPR009003">
    <property type="entry name" value="Peptidase_S1_PA"/>
</dbReference>
<dbReference type="InterPro" id="IPR014710">
    <property type="entry name" value="RmlC-like_jellyroll"/>
</dbReference>
<evidence type="ECO:0000256" key="31">
    <source>
        <dbReference type="SAM" id="Coils"/>
    </source>
</evidence>
<evidence type="ECO:0000256" key="14">
    <source>
        <dbReference type="ARBA" id="ARBA00022771"/>
    </source>
</evidence>
<dbReference type="InterPro" id="IPR000967">
    <property type="entry name" value="Znf_NFX1"/>
</dbReference>
<dbReference type="InterPro" id="IPR000595">
    <property type="entry name" value="cNMP-bd_dom"/>
</dbReference>
<keyword evidence="14 30" id="KW-0863">Zinc-finger</keyword>
<feature type="transmembrane region" description="Helical" evidence="33">
    <location>
        <begin position="1481"/>
        <end position="1507"/>
    </location>
</feature>
<dbReference type="PROSITE" id="PS50089">
    <property type="entry name" value="ZF_RING_2"/>
    <property type="match status" value="1"/>
</dbReference>
<dbReference type="FunFam" id="1.10.287.70:FF:000030">
    <property type="entry name" value="Cyclic nucleotide-gated channel alpha 3"/>
    <property type="match status" value="1"/>
</dbReference>
<feature type="disulfide bond" evidence="29">
    <location>
        <begin position="2143"/>
        <end position="2155"/>
    </location>
</feature>
<feature type="disulfide bond" evidence="29">
    <location>
        <begin position="2068"/>
        <end position="2080"/>
    </location>
</feature>
<keyword evidence="13" id="KW-0547">Nucleotide-binding</keyword>
<feature type="domain" description="FZ" evidence="34">
    <location>
        <begin position="1938"/>
        <end position="2061"/>
    </location>
</feature>
<feature type="disulfide bond" evidence="28">
    <location>
        <begin position="2017"/>
        <end position="2058"/>
    </location>
</feature>
<feature type="coiled-coil region" evidence="31">
    <location>
        <begin position="1400"/>
        <end position="1442"/>
    </location>
</feature>
<dbReference type="PROSITE" id="PS01209">
    <property type="entry name" value="LDLRA_1"/>
    <property type="match status" value="2"/>
</dbReference>
<keyword evidence="11" id="KW-0479">Metal-binding</keyword>
<evidence type="ECO:0000256" key="13">
    <source>
        <dbReference type="ARBA" id="ARBA00022741"/>
    </source>
</evidence>
<evidence type="ECO:0000256" key="30">
    <source>
        <dbReference type="PROSITE-ProRule" id="PRU00175"/>
    </source>
</evidence>
<evidence type="ECO:0000313" key="39">
    <source>
        <dbReference type="Proteomes" id="UP001152803"/>
    </source>
</evidence>
<keyword evidence="22" id="KW-0114">cAMP</keyword>
<dbReference type="Gene3D" id="4.10.1220.10">
    <property type="entry name" value="EGF-type module"/>
    <property type="match status" value="1"/>
</dbReference>
<evidence type="ECO:0000256" key="15">
    <source>
        <dbReference type="ARBA" id="ARBA00022801"/>
    </source>
</evidence>
<evidence type="ECO:0000259" key="36">
    <source>
        <dbReference type="PROSITE" id="PS50089"/>
    </source>
</evidence>
<dbReference type="Pfam" id="PF01392">
    <property type="entry name" value="Fz"/>
    <property type="match status" value="2"/>
</dbReference>
<dbReference type="Gene3D" id="1.20.5.300">
    <property type="match status" value="1"/>
</dbReference>
<evidence type="ECO:0000256" key="11">
    <source>
        <dbReference type="ARBA" id="ARBA00022723"/>
    </source>
</evidence>
<keyword evidence="23 29" id="KW-1015">Disulfide bond</keyword>
<dbReference type="GO" id="GO:0005886">
    <property type="term" value="C:plasma membrane"/>
    <property type="evidence" value="ECO:0007669"/>
    <property type="project" value="UniProtKB-SubCell"/>
</dbReference>
<evidence type="ECO:0000313" key="38">
    <source>
        <dbReference type="EMBL" id="KAJ8269653.1"/>
    </source>
</evidence>
<evidence type="ECO:0000256" key="16">
    <source>
        <dbReference type="ARBA" id="ARBA00022825"/>
    </source>
</evidence>
<feature type="compositionally biased region" description="Basic and acidic residues" evidence="32">
    <location>
        <begin position="612"/>
        <end position="621"/>
    </location>
</feature>
<feature type="disulfide bond" evidence="29">
    <location>
        <begin position="1848"/>
        <end position="1863"/>
    </location>
</feature>
<evidence type="ECO:0000256" key="19">
    <source>
        <dbReference type="ARBA" id="ARBA00022989"/>
    </source>
</evidence>
<dbReference type="InterPro" id="IPR050866">
    <property type="entry name" value="CNG_cation_channel"/>
</dbReference>
<dbReference type="PROSITE" id="PS00889">
    <property type="entry name" value="CNMP_BINDING_2"/>
    <property type="match status" value="1"/>
</dbReference>
<evidence type="ECO:0000256" key="25">
    <source>
        <dbReference type="ARBA" id="ARBA00023286"/>
    </source>
</evidence>
<dbReference type="FunFam" id="2.40.10.10:FF:000015">
    <property type="entry name" value="Atrial natriuretic peptide-converting enzyme"/>
    <property type="match status" value="1"/>
</dbReference>
<evidence type="ECO:0000256" key="26">
    <source>
        <dbReference type="ARBA" id="ARBA00023303"/>
    </source>
</evidence>
<evidence type="ECO:0000256" key="5">
    <source>
        <dbReference type="ARBA" id="ARBA00022448"/>
    </source>
</evidence>
<dbReference type="PRINTS" id="PR00261">
    <property type="entry name" value="LDLRECEPTOR"/>
</dbReference>
<protein>
    <submittedName>
        <fullName evidence="38">Uncharacterized protein</fullName>
    </submittedName>
</protein>
<dbReference type="Pfam" id="PF01422">
    <property type="entry name" value="zf-NF-X1"/>
    <property type="match status" value="10"/>
</dbReference>
<dbReference type="Gene3D" id="2.40.10.10">
    <property type="entry name" value="Trypsin-like serine proteases"/>
    <property type="match status" value="1"/>
</dbReference>
<evidence type="ECO:0000256" key="12">
    <source>
        <dbReference type="ARBA" id="ARBA00022737"/>
    </source>
</evidence>
<feature type="disulfide bond" evidence="29">
    <location>
        <begin position="2087"/>
        <end position="2102"/>
    </location>
</feature>
<dbReference type="PROSITE" id="PS00888">
    <property type="entry name" value="CNMP_BINDING_1"/>
    <property type="match status" value="1"/>
</dbReference>
<dbReference type="CDD" id="cd16697">
    <property type="entry name" value="RING-CH-C4HC3_NFXL1"/>
    <property type="match status" value="1"/>
</dbReference>
<evidence type="ECO:0000256" key="21">
    <source>
        <dbReference type="ARBA" id="ARBA00023136"/>
    </source>
</evidence>
<dbReference type="FunFam" id="4.10.400.10:FF:000083">
    <property type="entry name" value="Atrial natriuretic peptide-converting enzyme"/>
    <property type="match status" value="1"/>
</dbReference>
<dbReference type="GO" id="GO:0006508">
    <property type="term" value="P:proteolysis"/>
    <property type="evidence" value="ECO:0007669"/>
    <property type="project" value="UniProtKB-KW"/>
</dbReference>
<dbReference type="InterPro" id="IPR036772">
    <property type="entry name" value="SRCR-like_dom_sf"/>
</dbReference>
<dbReference type="InterPro" id="IPR001254">
    <property type="entry name" value="Trypsin_dom"/>
</dbReference>
<evidence type="ECO:0000256" key="23">
    <source>
        <dbReference type="ARBA" id="ARBA00023157"/>
    </source>
</evidence>
<dbReference type="FunFam" id="2.60.120.10:FF:000002">
    <property type="entry name" value="Cyclic nucleotide gated channel alpha 1a"/>
    <property type="match status" value="1"/>
</dbReference>
<evidence type="ECO:0000256" key="9">
    <source>
        <dbReference type="ARBA" id="ARBA00022670"/>
    </source>
</evidence>
<dbReference type="FunFam" id="4.10.400.10:FF:000024">
    <property type="entry name" value="Low-density lipoprotein RecePtor related"/>
    <property type="match status" value="1"/>
</dbReference>
<dbReference type="SUPFAM" id="SSF63501">
    <property type="entry name" value="Frizzled cysteine-rich domain"/>
    <property type="match status" value="2"/>
</dbReference>
<dbReference type="InterPro" id="IPR018488">
    <property type="entry name" value="cNMP-bd_CS"/>
</dbReference>
<feature type="disulfide bond" evidence="29">
    <location>
        <begin position="2125"/>
        <end position="2140"/>
    </location>
</feature>
<proteinExistence type="inferred from homology"/>
<keyword evidence="7" id="KW-0116">cAMP-binding</keyword>
<evidence type="ECO:0000259" key="35">
    <source>
        <dbReference type="PROSITE" id="PS50042"/>
    </source>
</evidence>
<dbReference type="GO" id="GO:0030552">
    <property type="term" value="F:cAMP binding"/>
    <property type="evidence" value="ECO:0007669"/>
    <property type="project" value="UniProtKB-KW"/>
</dbReference>
<dbReference type="InterPro" id="IPR033116">
    <property type="entry name" value="TRYPSIN_SER"/>
</dbReference>
<evidence type="ECO:0000256" key="8">
    <source>
        <dbReference type="ARBA" id="ARBA00022606"/>
    </source>
</evidence>
<evidence type="ECO:0000256" key="7">
    <source>
        <dbReference type="ARBA" id="ARBA00022566"/>
    </source>
</evidence>
<dbReference type="InterPro" id="IPR001841">
    <property type="entry name" value="Znf_RING"/>
</dbReference>
<dbReference type="GO" id="GO:0005222">
    <property type="term" value="F:intracellularly cAMP-activated cation channel activity"/>
    <property type="evidence" value="ECO:0007669"/>
    <property type="project" value="TreeGrafter"/>
</dbReference>
<keyword evidence="18" id="KW-0735">Signal-anchor</keyword>
<evidence type="ECO:0000256" key="1">
    <source>
        <dbReference type="ARBA" id="ARBA00004141"/>
    </source>
</evidence>
<dbReference type="InterPro" id="IPR036055">
    <property type="entry name" value="LDL_receptor-like_sf"/>
</dbReference>
<evidence type="ECO:0000256" key="22">
    <source>
        <dbReference type="ARBA" id="ARBA00023149"/>
    </source>
</evidence>
<evidence type="ECO:0000256" key="2">
    <source>
        <dbReference type="ARBA" id="ARBA00004401"/>
    </source>
</evidence>
<dbReference type="CDD" id="cd07888">
    <property type="entry name" value="CRD_corin_2"/>
    <property type="match status" value="1"/>
</dbReference>
<comment type="similarity">
    <text evidence="4">Belongs to the LDLR family.</text>
</comment>
<dbReference type="GO" id="GO:0044877">
    <property type="term" value="F:protein-containing complex binding"/>
    <property type="evidence" value="ECO:0007669"/>
    <property type="project" value="TreeGrafter"/>
</dbReference>
<dbReference type="CDD" id="cd00038">
    <property type="entry name" value="CAP_ED"/>
    <property type="match status" value="1"/>
</dbReference>
<keyword evidence="5" id="KW-0813">Transport</keyword>
<dbReference type="GO" id="GO:0005223">
    <property type="term" value="F:intracellularly cGMP-activated cation channel activity"/>
    <property type="evidence" value="ECO:0007669"/>
    <property type="project" value="TreeGrafter"/>
</dbReference>
<evidence type="ECO:0000256" key="24">
    <source>
        <dbReference type="ARBA" id="ARBA00023180"/>
    </source>
</evidence>
<dbReference type="InterPro" id="IPR032406">
    <property type="entry name" value="CLZ_dom"/>
</dbReference>
<feature type="disulfide bond" evidence="28">
    <location>
        <begin position="1624"/>
        <end position="1685"/>
    </location>
</feature>
<keyword evidence="31" id="KW-0175">Coiled coil</keyword>
<evidence type="ECO:0000259" key="34">
    <source>
        <dbReference type="PROSITE" id="PS50038"/>
    </source>
</evidence>
<feature type="disulfide bond" evidence="28">
    <location>
        <begin position="1632"/>
        <end position="1678"/>
    </location>
</feature>
<feature type="transmembrane region" description="Helical" evidence="33">
    <location>
        <begin position="47"/>
        <end position="67"/>
    </location>
</feature>
<dbReference type="PROSITE" id="PS50068">
    <property type="entry name" value="LDLRA_2"/>
    <property type="match status" value="7"/>
</dbReference>
<dbReference type="FunFam" id="1.20.5.300:FF:000002">
    <property type="entry name" value="Cyclic nucleotide-gated channel alpha 3"/>
    <property type="match status" value="1"/>
</dbReference>
<dbReference type="Pfam" id="PF16526">
    <property type="entry name" value="CLZ"/>
    <property type="match status" value="1"/>
</dbReference>
<keyword evidence="10 33" id="KW-0812">Transmembrane</keyword>
<keyword evidence="16" id="KW-0720">Serine protease</keyword>
<dbReference type="GO" id="GO:0004252">
    <property type="term" value="F:serine-type endopeptidase activity"/>
    <property type="evidence" value="ECO:0007669"/>
    <property type="project" value="InterPro"/>
</dbReference>
<dbReference type="InterPro" id="IPR005821">
    <property type="entry name" value="Ion_trans_dom"/>
</dbReference>
<feature type="region of interest" description="Disordered" evidence="32">
    <location>
        <begin position="590"/>
        <end position="702"/>
    </location>
</feature>
<dbReference type="Gene3D" id="1.10.287.630">
    <property type="entry name" value="Helix hairpin bin"/>
    <property type="match status" value="1"/>
</dbReference>
<evidence type="ECO:0000256" key="4">
    <source>
        <dbReference type="ARBA" id="ARBA00009939"/>
    </source>
</evidence>
<feature type="disulfide bond" evidence="29">
    <location>
        <begin position="2162"/>
        <end position="2177"/>
    </location>
</feature>
<dbReference type="Pfam" id="PF00520">
    <property type="entry name" value="Ion_trans"/>
    <property type="match status" value="1"/>
</dbReference>
<evidence type="ECO:0000256" key="32">
    <source>
        <dbReference type="SAM" id="MobiDB-lite"/>
    </source>
</evidence>
<gene>
    <name evidence="38" type="ORF">COCON_G00122600</name>
</gene>
<evidence type="ECO:0000256" key="20">
    <source>
        <dbReference type="ARBA" id="ARBA00023065"/>
    </source>
</evidence>
<dbReference type="SUPFAM" id="SSF56487">
    <property type="entry name" value="SRCR-like"/>
    <property type="match status" value="1"/>
</dbReference>
<dbReference type="GO" id="GO:0017071">
    <property type="term" value="C:intracellular cyclic nucleotide activated cation channel complex"/>
    <property type="evidence" value="ECO:0007669"/>
    <property type="project" value="TreeGrafter"/>
</dbReference>
<dbReference type="SUPFAM" id="SSF50494">
    <property type="entry name" value="Trypsin-like serine proteases"/>
    <property type="match status" value="1"/>
</dbReference>
<feature type="disulfide bond" evidence="29">
    <location>
        <begin position="1775"/>
        <end position="1790"/>
    </location>
</feature>
<dbReference type="PROSITE" id="PS50038">
    <property type="entry name" value="FZ"/>
    <property type="match status" value="2"/>
</dbReference>
<keyword evidence="21 33" id="KW-0472">Membrane</keyword>
<evidence type="ECO:0000256" key="6">
    <source>
        <dbReference type="ARBA" id="ARBA00022525"/>
    </source>
</evidence>
<keyword evidence="39" id="KW-1185">Reference proteome</keyword>
<feature type="domain" description="FZ" evidence="34">
    <location>
        <begin position="1619"/>
        <end position="1745"/>
    </location>
</feature>
<dbReference type="PROSITE" id="PS00135">
    <property type="entry name" value="TRYPSIN_SER"/>
    <property type="match status" value="1"/>
</dbReference>
<accession>A0A9Q1DH33</accession>
<dbReference type="Pfam" id="PF00089">
    <property type="entry name" value="Trypsin"/>
    <property type="match status" value="1"/>
</dbReference>
<dbReference type="SMART" id="SM00202">
    <property type="entry name" value="SR"/>
    <property type="match status" value="1"/>
</dbReference>
<dbReference type="FunFam" id="1.10.287.630:FF:000001">
    <property type="entry name" value="Cyclic nucleotide-gated channel alpha 3"/>
    <property type="match status" value="1"/>
</dbReference>
<feature type="disulfide bond" evidence="29">
    <location>
        <begin position="2075"/>
        <end position="2093"/>
    </location>
</feature>
<feature type="domain" description="Peptidase S1" evidence="37">
    <location>
        <begin position="2292"/>
        <end position="2525"/>
    </location>
</feature>
<dbReference type="InterPro" id="IPR036790">
    <property type="entry name" value="Frizzled_dom_sf"/>
</dbReference>
<evidence type="ECO:0000256" key="18">
    <source>
        <dbReference type="ARBA" id="ARBA00022968"/>
    </source>
</evidence>
<keyword evidence="6" id="KW-0964">Secreted</keyword>
<dbReference type="SMART" id="SM00020">
    <property type="entry name" value="Tryp_SPc"/>
    <property type="match status" value="1"/>
</dbReference>
<dbReference type="InterPro" id="IPR043504">
    <property type="entry name" value="Peptidase_S1_PA_chymotrypsin"/>
</dbReference>
<feature type="transmembrane region" description="Helical" evidence="33">
    <location>
        <begin position="79"/>
        <end position="99"/>
    </location>
</feature>
<keyword evidence="25" id="KW-1071">Ligand-gated ion channel</keyword>
<dbReference type="Gene3D" id="2.60.120.10">
    <property type="entry name" value="Jelly Rolls"/>
    <property type="match status" value="1"/>
</dbReference>
<feature type="disulfide bond" evidence="28">
    <location>
        <begin position="1990"/>
        <end position="2028"/>
    </location>
</feature>
<dbReference type="EMBL" id="JAFJMO010000008">
    <property type="protein sequence ID" value="KAJ8269653.1"/>
    <property type="molecule type" value="Genomic_DNA"/>
</dbReference>
<feature type="domain" description="RING-type" evidence="36">
    <location>
        <begin position="737"/>
        <end position="797"/>
    </location>
</feature>
<dbReference type="SMART" id="SM00100">
    <property type="entry name" value="cNMP"/>
    <property type="match status" value="1"/>
</dbReference>
<evidence type="ECO:0000256" key="33">
    <source>
        <dbReference type="SAM" id="Phobius"/>
    </source>
</evidence>
<dbReference type="GO" id="GO:0007601">
    <property type="term" value="P:visual perception"/>
    <property type="evidence" value="ECO:0007669"/>
    <property type="project" value="UniProtKB-KW"/>
</dbReference>
<feature type="region of interest" description="Disordered" evidence="32">
    <location>
        <begin position="1558"/>
        <end position="1625"/>
    </location>
</feature>
<keyword evidence="9" id="KW-0645">Protease</keyword>
<dbReference type="InterPro" id="IPR018490">
    <property type="entry name" value="cNMP-bd_dom_sf"/>
</dbReference>
<evidence type="ECO:0000256" key="27">
    <source>
        <dbReference type="ARBA" id="ARBA00023305"/>
    </source>
</evidence>
<dbReference type="InterPro" id="IPR023415">
    <property type="entry name" value="LDLR_class-A_CS"/>
</dbReference>
<dbReference type="GO" id="GO:0005576">
    <property type="term" value="C:extracellular region"/>
    <property type="evidence" value="ECO:0007669"/>
    <property type="project" value="UniProtKB-SubCell"/>
</dbReference>
<evidence type="ECO:0000259" key="37">
    <source>
        <dbReference type="PROSITE" id="PS50240"/>
    </source>
</evidence>
<dbReference type="Pfam" id="PF00027">
    <property type="entry name" value="cNMP_binding"/>
    <property type="match status" value="1"/>
</dbReference>
<dbReference type="PANTHER" id="PTHR45638:SF9">
    <property type="entry name" value="CYCLIC NUCLEOTIDE-GATED CHANNEL ROD PHOTORECEPTOR SUBUNIT ALPHA"/>
    <property type="match status" value="1"/>
</dbReference>
<feature type="disulfide bond" evidence="29">
    <location>
        <begin position="1792"/>
        <end position="1804"/>
    </location>
</feature>
<feature type="compositionally biased region" description="Low complexity" evidence="32">
    <location>
        <begin position="1599"/>
        <end position="1611"/>
    </location>
</feature>
<comment type="subcellular location">
    <subcellularLocation>
        <location evidence="2">Cell membrane</location>
        <topology evidence="2">Single-pass type II membrane protein</topology>
    </subcellularLocation>
    <subcellularLocation>
        <location evidence="1">Membrane</location>
        <topology evidence="1">Multi-pass membrane protein</topology>
    </subcellularLocation>
    <subcellularLocation>
        <location evidence="3">Secreted</location>
    </subcellularLocation>
</comment>
<feature type="disulfide bond" evidence="29">
    <location>
        <begin position="1811"/>
        <end position="1826"/>
    </location>
</feature>
<keyword evidence="12" id="KW-0677">Repeat</keyword>
<organism evidence="38 39">
    <name type="scientific">Conger conger</name>
    <name type="common">Conger eel</name>
    <name type="synonym">Muraena conger</name>
    <dbReference type="NCBI Taxonomy" id="82655"/>
    <lineage>
        <taxon>Eukaryota</taxon>
        <taxon>Metazoa</taxon>
        <taxon>Chordata</taxon>
        <taxon>Craniata</taxon>
        <taxon>Vertebrata</taxon>
        <taxon>Euteleostomi</taxon>
        <taxon>Actinopterygii</taxon>
        <taxon>Neopterygii</taxon>
        <taxon>Teleostei</taxon>
        <taxon>Anguilliformes</taxon>
        <taxon>Congridae</taxon>
        <taxon>Conger</taxon>
    </lineage>
</organism>
<dbReference type="GO" id="GO:0030553">
    <property type="term" value="F:cGMP binding"/>
    <property type="evidence" value="ECO:0007669"/>
    <property type="project" value="TreeGrafter"/>
</dbReference>
<dbReference type="SMART" id="SM00438">
    <property type="entry name" value="ZnF_NFX"/>
    <property type="match status" value="12"/>
</dbReference>
<comment type="caution">
    <text evidence="29">Lacks conserved residue(s) required for the propagation of feature annotation.</text>
</comment>
<dbReference type="SUPFAM" id="SSF51206">
    <property type="entry name" value="cAMP-binding domain-like"/>
    <property type="match status" value="1"/>
</dbReference>
<dbReference type="CDD" id="cd00190">
    <property type="entry name" value="Tryp_SPc"/>
    <property type="match status" value="1"/>
</dbReference>
<dbReference type="InterPro" id="IPR001190">
    <property type="entry name" value="SRCR"/>
</dbReference>
<dbReference type="SUPFAM" id="SSF57424">
    <property type="entry name" value="LDL receptor-like module"/>
    <property type="match status" value="7"/>
</dbReference>
<dbReference type="PROSITE" id="PS50240">
    <property type="entry name" value="TRYPSIN_DOM"/>
    <property type="match status" value="1"/>
</dbReference>
<feature type="disulfide bond" evidence="29">
    <location>
        <begin position="1799"/>
        <end position="1817"/>
    </location>
</feature>
<feature type="compositionally biased region" description="Acidic residues" evidence="32">
    <location>
        <begin position="682"/>
        <end position="692"/>
    </location>
</feature>
<dbReference type="Proteomes" id="UP001152803">
    <property type="component" value="Unassembled WGS sequence"/>
</dbReference>
<dbReference type="SMART" id="SM00063">
    <property type="entry name" value="FRI"/>
    <property type="match status" value="2"/>
</dbReference>
<feature type="disulfide bond" evidence="29">
    <location>
        <begin position="1873"/>
        <end position="1891"/>
    </location>
</feature>
<dbReference type="Gene3D" id="1.10.287.70">
    <property type="match status" value="1"/>
</dbReference>
<feature type="domain" description="Cyclic nucleotide-binding" evidence="35">
    <location>
        <begin position="361"/>
        <end position="467"/>
    </location>
</feature>
<keyword evidence="8" id="KW-0716">Sensory transduction</keyword>
<dbReference type="GO" id="GO:0008270">
    <property type="term" value="F:zinc ion binding"/>
    <property type="evidence" value="ECO:0007669"/>
    <property type="project" value="UniProtKB-KW"/>
</dbReference>
<dbReference type="OrthoDB" id="7863416at2759"/>
<dbReference type="Pfam" id="PF00057">
    <property type="entry name" value="Ldl_recept_a"/>
    <property type="match status" value="6"/>
</dbReference>